<evidence type="ECO:0000313" key="3">
    <source>
        <dbReference type="Proteomes" id="UP000255529"/>
    </source>
</evidence>
<dbReference type="AlphaFoldDB" id="A0A380ALU7"/>
<keyword evidence="1" id="KW-0732">Signal</keyword>
<accession>A0A380ALU7</accession>
<feature type="signal peptide" evidence="1">
    <location>
        <begin position="1"/>
        <end position="20"/>
    </location>
</feature>
<sequence>MNMLRLSISLALFAGFPAQALLLQQGETRYEIDPATLQVTAGKIQVNQAQVGQTVANLQSTPAQASWQWPNSAMQLTARLEDGDLRLSFSSSRAQTLNWFTLPPQATTLLLPIGEGSRIPLDNAVWQRYLVKEMTPLDTNWDLKLPLWSQQQQGKVYSWLLLTPFSNQVTFAGAKNMLTMHSSHQFNRFNQQQAFEVLLHVGDTPLSGARRYREYLQQSGQFSSLRDKIRIAPEGEKLIGATHIYLWGDKLLAPADVKNWPGLLAWLTSPSGETLWQKMDAESQKTVQKLAGKTPEGWQQQALVDALNQALVALTPLKATPDDKDFLQAQRRQATNVREWAQRQLGAYLTPPDSWGQGLAKPLIEALHQAGLPRLWLGTDNWTAEFLHPQAVESAKKSGYLIASYDSYDTGIPRGVNDSWLTAQLPTALREKVRHSTGRRQ</sequence>
<organism evidence="2 3">
    <name type="scientific">Serratia quinivorans</name>
    <dbReference type="NCBI Taxonomy" id="137545"/>
    <lineage>
        <taxon>Bacteria</taxon>
        <taxon>Pseudomonadati</taxon>
        <taxon>Pseudomonadota</taxon>
        <taxon>Gammaproteobacteria</taxon>
        <taxon>Enterobacterales</taxon>
        <taxon>Yersiniaceae</taxon>
        <taxon>Serratia</taxon>
    </lineage>
</organism>
<reference evidence="2 3" key="1">
    <citation type="submission" date="2018-06" db="EMBL/GenBank/DDBJ databases">
        <authorList>
            <consortium name="Pathogen Informatics"/>
            <person name="Doyle S."/>
        </authorList>
    </citation>
    <scope>NUCLEOTIDE SEQUENCE [LARGE SCALE GENOMIC DNA]</scope>
    <source>
        <strain evidence="2 3">NCTC11544</strain>
    </source>
</reference>
<name>A0A380ALU7_9GAMM</name>
<feature type="chain" id="PRO_5017045254" evidence="1">
    <location>
        <begin position="21"/>
        <end position="441"/>
    </location>
</feature>
<evidence type="ECO:0000313" key="2">
    <source>
        <dbReference type="EMBL" id="SUI83587.1"/>
    </source>
</evidence>
<dbReference type="Proteomes" id="UP000255529">
    <property type="component" value="Unassembled WGS sequence"/>
</dbReference>
<gene>
    <name evidence="2" type="ORF">NCTC11544_04535</name>
</gene>
<proteinExistence type="predicted"/>
<dbReference type="InterPro" id="IPR021459">
    <property type="entry name" value="GH101-related"/>
</dbReference>
<evidence type="ECO:0000256" key="1">
    <source>
        <dbReference type="SAM" id="SignalP"/>
    </source>
</evidence>
<protein>
    <submittedName>
        <fullName evidence="2">Protein of uncharacterized function (DUF3111)</fullName>
    </submittedName>
</protein>
<dbReference type="EMBL" id="UGYN01000002">
    <property type="protein sequence ID" value="SUI83587.1"/>
    <property type="molecule type" value="Genomic_DNA"/>
</dbReference>
<dbReference type="Pfam" id="PF11308">
    <property type="entry name" value="Glyco_hydro_129"/>
    <property type="match status" value="1"/>
</dbReference>